<dbReference type="InterPro" id="IPR001412">
    <property type="entry name" value="aa-tRNA-synth_I_CS"/>
</dbReference>
<dbReference type="GO" id="GO:0006428">
    <property type="term" value="P:isoleucyl-tRNA aminoacylation"/>
    <property type="evidence" value="ECO:0007669"/>
    <property type="project" value="InterPro"/>
</dbReference>
<dbReference type="Gene3D" id="1.10.730.20">
    <property type="match status" value="1"/>
</dbReference>
<dbReference type="InterPro" id="IPR033708">
    <property type="entry name" value="Anticodon_Ile_BEm"/>
</dbReference>
<evidence type="ECO:0000256" key="6">
    <source>
        <dbReference type="ARBA" id="ARBA00022741"/>
    </source>
</evidence>
<dbReference type="GO" id="GO:0002161">
    <property type="term" value="F:aminoacyl-tRNA deacylase activity"/>
    <property type="evidence" value="ECO:0007669"/>
    <property type="project" value="InterPro"/>
</dbReference>
<keyword evidence="5" id="KW-0479">Metal-binding</keyword>
<accession>A0A9P0F8A7</accession>
<evidence type="ECO:0000256" key="5">
    <source>
        <dbReference type="ARBA" id="ARBA00022723"/>
    </source>
</evidence>
<dbReference type="OrthoDB" id="10264412at2759"/>
<evidence type="ECO:0000259" key="13">
    <source>
        <dbReference type="Pfam" id="PF08264"/>
    </source>
</evidence>
<dbReference type="InterPro" id="IPR050081">
    <property type="entry name" value="Ile-tRNA_ligase"/>
</dbReference>
<evidence type="ECO:0000256" key="4">
    <source>
        <dbReference type="ARBA" id="ARBA00022598"/>
    </source>
</evidence>
<dbReference type="NCBIfam" id="TIGR00392">
    <property type="entry name" value="ileS"/>
    <property type="match status" value="1"/>
</dbReference>
<evidence type="ECO:0000313" key="15">
    <source>
        <dbReference type="Proteomes" id="UP001154078"/>
    </source>
</evidence>
<evidence type="ECO:0000256" key="9">
    <source>
        <dbReference type="ARBA" id="ARBA00023146"/>
    </source>
</evidence>
<dbReference type="InterPro" id="IPR009008">
    <property type="entry name" value="Val/Leu/Ile-tRNA-synth_edit"/>
</dbReference>
<comment type="similarity">
    <text evidence="1 11">Belongs to the class-I aminoacyl-tRNA synthetase family.</text>
</comment>
<dbReference type="EC" id="6.1.1.5" evidence="2"/>
<dbReference type="GO" id="GO:0046872">
    <property type="term" value="F:metal ion binding"/>
    <property type="evidence" value="ECO:0007669"/>
    <property type="project" value="UniProtKB-KW"/>
</dbReference>
<dbReference type="FunFam" id="3.40.50.620:FF:000128">
    <property type="entry name" value="Isoleucyl-tRNA synthetase 2, mitochondrial"/>
    <property type="match status" value="1"/>
</dbReference>
<dbReference type="Pfam" id="PF08264">
    <property type="entry name" value="Anticodon_1"/>
    <property type="match status" value="1"/>
</dbReference>
<keyword evidence="6 11" id="KW-0547">Nucleotide-binding</keyword>
<evidence type="ECO:0000256" key="2">
    <source>
        <dbReference type="ARBA" id="ARBA00013165"/>
    </source>
</evidence>
<evidence type="ECO:0000256" key="8">
    <source>
        <dbReference type="ARBA" id="ARBA00022917"/>
    </source>
</evidence>
<dbReference type="InterPro" id="IPR014729">
    <property type="entry name" value="Rossmann-like_a/b/a_fold"/>
</dbReference>
<dbReference type="EMBL" id="OV121132">
    <property type="protein sequence ID" value="CAH0545880.1"/>
    <property type="molecule type" value="Genomic_DNA"/>
</dbReference>
<feature type="domain" description="Aminoacyl-tRNA synthetase class Ia" evidence="12">
    <location>
        <begin position="67"/>
        <end position="651"/>
    </location>
</feature>
<evidence type="ECO:0000256" key="3">
    <source>
        <dbReference type="ARBA" id="ARBA00022490"/>
    </source>
</evidence>
<keyword evidence="7 11" id="KW-0067">ATP-binding</keyword>
<dbReference type="GO" id="GO:0032543">
    <property type="term" value="P:mitochondrial translation"/>
    <property type="evidence" value="ECO:0007669"/>
    <property type="project" value="TreeGrafter"/>
</dbReference>
<dbReference type="PANTHER" id="PTHR42765">
    <property type="entry name" value="SOLEUCYL-TRNA SYNTHETASE"/>
    <property type="match status" value="1"/>
</dbReference>
<dbReference type="PROSITE" id="PS00178">
    <property type="entry name" value="AA_TRNA_LIGASE_I"/>
    <property type="match status" value="1"/>
</dbReference>
<dbReference type="InterPro" id="IPR002301">
    <property type="entry name" value="Ile-tRNA-ligase"/>
</dbReference>
<keyword evidence="9 11" id="KW-0030">Aminoacyl-tRNA synthetase</keyword>
<keyword evidence="8 11" id="KW-0648">Protein biosynthesis</keyword>
<dbReference type="InterPro" id="IPR013155">
    <property type="entry name" value="M/V/L/I-tRNA-synth_anticd-bd"/>
</dbReference>
<dbReference type="PRINTS" id="PR00984">
    <property type="entry name" value="TRNASYNTHILE"/>
</dbReference>
<gene>
    <name evidence="14" type="ORF">MELIAE_LOCUS162</name>
</gene>
<dbReference type="GO" id="GO:0005739">
    <property type="term" value="C:mitochondrion"/>
    <property type="evidence" value="ECO:0007669"/>
    <property type="project" value="TreeGrafter"/>
</dbReference>
<dbReference type="FunFam" id="3.90.740.10:FF:000009">
    <property type="entry name" value="Isoleucyl-tRNA synthetase 2, mitochondrial"/>
    <property type="match status" value="1"/>
</dbReference>
<dbReference type="InterPro" id="IPR002300">
    <property type="entry name" value="aa-tRNA-synth_Ia"/>
</dbReference>
<proteinExistence type="inferred from homology"/>
<dbReference type="GO" id="GO:0005524">
    <property type="term" value="F:ATP binding"/>
    <property type="evidence" value="ECO:0007669"/>
    <property type="project" value="UniProtKB-KW"/>
</dbReference>
<name>A0A9P0F8A7_BRAAE</name>
<protein>
    <recommendedName>
        <fullName evidence="2">isoleucine--tRNA ligase</fullName>
        <ecNumber evidence="2">6.1.1.5</ecNumber>
    </recommendedName>
    <alternativeName>
        <fullName evidence="10">Isoleucyl-tRNA synthetase</fullName>
    </alternativeName>
</protein>
<evidence type="ECO:0000256" key="7">
    <source>
        <dbReference type="ARBA" id="ARBA00022840"/>
    </source>
</evidence>
<dbReference type="GO" id="GO:0004822">
    <property type="term" value="F:isoleucine-tRNA ligase activity"/>
    <property type="evidence" value="ECO:0007669"/>
    <property type="project" value="UniProtKB-EC"/>
</dbReference>
<dbReference type="AlphaFoldDB" id="A0A9P0F8A7"/>
<dbReference type="SUPFAM" id="SSF47323">
    <property type="entry name" value="Anticodon-binding domain of a subclass of class I aminoacyl-tRNA synthetases"/>
    <property type="match status" value="1"/>
</dbReference>
<evidence type="ECO:0000313" key="14">
    <source>
        <dbReference type="EMBL" id="CAH0545880.1"/>
    </source>
</evidence>
<dbReference type="SUPFAM" id="SSF52374">
    <property type="entry name" value="Nucleotidylyl transferase"/>
    <property type="match status" value="1"/>
</dbReference>
<evidence type="ECO:0000256" key="11">
    <source>
        <dbReference type="RuleBase" id="RU363035"/>
    </source>
</evidence>
<sequence length="936" mass="107949">MITRIICNKQIQKLYYSTDKSSKKVYTSTVLLPKTDFPLRLENKKLLDRDENINKVANFEEYYGWQQGNLSEPEYVLHDGPPYANGPLHMGHAINKILKDTILRYKSLNGIKVHYIPGWDCHGLPIELKAISNSEKLNPIEIRTKARQFAKETIEKQMEMFKAWGILGDWKNHYTTYSPEYVKNQLRVFYKIYEKGLIYRDVKPIFWSPSSRTALAEAELEYNENHKSPAIYVKIELKNLPNLEFDINNCKVYGVIWTTTPWTLPSNQAICYNNKLSYSFIKKDSNVYLIATDLVKSFSEKLNHNFEILSTISGKTLSNVQYVHPVYKDRECRFYNAGHVSDSKGTGLVHTAPAHGPDDFKVALNNKFSIVDLVDEKGCYKEESGDNFKGKFVLTEGNKTILNLLKEDILHSEELTHSYPYDWRTKKPVIIRASKQWFIDTDSIKNRAVEVLEKVNIIPKISSEIYKKNLINQIKKRPYWCISRQRKWGVPIPVFYERESSKVVCNEETINHYCNMIDLHGTDFWWKLPSKELIPSENGGLEKGEDILDIWFDSGTTWSKVLDGRKVADLYLEGVDQFTGWFQSSLLTSVAIRDKAPYKSIYVHGFAVDENGSKMSKSVGNVVDPLEIVKGGKKNKPYGVDVLRWWVACHANQDSMAHVSTNVLKSSQDEIQKIRSVLRFTLGALSDYDYEPVQYQDLLLVDKYMLHLLYNFNSQVKNDIENYQFQKVCISVNNILTNAVSALYYTSIKDRLYCDLEDNLTRKSAQFVLYQLFEILSQAIAGIVPHLVEEMYLNLPGKKSTYFRTTHLLASNQWQNPKVEEVMDIILSAKKLMNKQLQSNTLKSSVKLKIPKKIANTIKEFISLQDLESELVDVLQISSVKLEESPTLEKMDIEITPSSLHSCPRCRKVQSETPDDLCKRCNYVVNVFENKKAVIN</sequence>
<dbReference type="Gene3D" id="3.40.50.620">
    <property type="entry name" value="HUPs"/>
    <property type="match status" value="2"/>
</dbReference>
<evidence type="ECO:0000259" key="12">
    <source>
        <dbReference type="Pfam" id="PF00133"/>
    </source>
</evidence>
<dbReference type="Gene3D" id="3.90.740.10">
    <property type="entry name" value="Valyl/Leucyl/Isoleucyl-tRNA synthetase, editing domain"/>
    <property type="match status" value="1"/>
</dbReference>
<evidence type="ECO:0000256" key="10">
    <source>
        <dbReference type="ARBA" id="ARBA00032665"/>
    </source>
</evidence>
<dbReference type="SUPFAM" id="SSF50677">
    <property type="entry name" value="ValRS/IleRS/LeuRS editing domain"/>
    <property type="match status" value="1"/>
</dbReference>
<dbReference type="PANTHER" id="PTHR42765:SF1">
    <property type="entry name" value="ISOLEUCINE--TRNA LIGASE, MITOCHONDRIAL"/>
    <property type="match status" value="1"/>
</dbReference>
<evidence type="ECO:0000256" key="1">
    <source>
        <dbReference type="ARBA" id="ARBA00005594"/>
    </source>
</evidence>
<dbReference type="CDD" id="cd00818">
    <property type="entry name" value="IleRS_core"/>
    <property type="match status" value="1"/>
</dbReference>
<dbReference type="GO" id="GO:0000049">
    <property type="term" value="F:tRNA binding"/>
    <property type="evidence" value="ECO:0007669"/>
    <property type="project" value="InterPro"/>
</dbReference>
<reference evidence="14" key="1">
    <citation type="submission" date="2021-12" db="EMBL/GenBank/DDBJ databases">
        <authorList>
            <person name="King R."/>
        </authorList>
    </citation>
    <scope>NUCLEOTIDE SEQUENCE</scope>
</reference>
<keyword evidence="15" id="KW-1185">Reference proteome</keyword>
<feature type="domain" description="Methionyl/Valyl/Leucyl/Isoleucyl-tRNA synthetase anticodon-binding" evidence="13">
    <location>
        <begin position="702"/>
        <end position="849"/>
    </location>
</feature>
<dbReference type="Proteomes" id="UP001154078">
    <property type="component" value="Chromosome 1"/>
</dbReference>
<dbReference type="InterPro" id="IPR009080">
    <property type="entry name" value="tRNAsynth_Ia_anticodon-bd"/>
</dbReference>
<organism evidence="14 15">
    <name type="scientific">Brassicogethes aeneus</name>
    <name type="common">Rape pollen beetle</name>
    <name type="synonym">Meligethes aeneus</name>
    <dbReference type="NCBI Taxonomy" id="1431903"/>
    <lineage>
        <taxon>Eukaryota</taxon>
        <taxon>Metazoa</taxon>
        <taxon>Ecdysozoa</taxon>
        <taxon>Arthropoda</taxon>
        <taxon>Hexapoda</taxon>
        <taxon>Insecta</taxon>
        <taxon>Pterygota</taxon>
        <taxon>Neoptera</taxon>
        <taxon>Endopterygota</taxon>
        <taxon>Coleoptera</taxon>
        <taxon>Polyphaga</taxon>
        <taxon>Cucujiformia</taxon>
        <taxon>Nitidulidae</taxon>
        <taxon>Meligethinae</taxon>
        <taxon>Brassicogethes</taxon>
    </lineage>
</organism>
<keyword evidence="4 11" id="KW-0436">Ligase</keyword>
<dbReference type="CDD" id="cd07960">
    <property type="entry name" value="Anticodon_Ia_Ile_BEm"/>
    <property type="match status" value="1"/>
</dbReference>
<dbReference type="FunFam" id="3.40.50.620:FF:000152">
    <property type="entry name" value="Isoleucine--tRNA ligase"/>
    <property type="match status" value="1"/>
</dbReference>
<dbReference type="Pfam" id="PF00133">
    <property type="entry name" value="tRNA-synt_1"/>
    <property type="match status" value="1"/>
</dbReference>
<keyword evidence="3" id="KW-0963">Cytoplasm</keyword>